<evidence type="ECO:0000313" key="6">
    <source>
        <dbReference type="EMBL" id="MBS2549912.1"/>
    </source>
</evidence>
<feature type="signal peptide" evidence="4">
    <location>
        <begin position="1"/>
        <end position="29"/>
    </location>
</feature>
<evidence type="ECO:0000256" key="1">
    <source>
        <dbReference type="ARBA" id="ARBA00010088"/>
    </source>
</evidence>
<dbReference type="PANTHER" id="PTHR43248:SF29">
    <property type="entry name" value="TRIPEPTIDYL AMINOPEPTIDASE"/>
    <property type="match status" value="1"/>
</dbReference>
<organism evidence="6 7">
    <name type="scientific">Catenulispora pinistramenti</name>
    <dbReference type="NCBI Taxonomy" id="2705254"/>
    <lineage>
        <taxon>Bacteria</taxon>
        <taxon>Bacillati</taxon>
        <taxon>Actinomycetota</taxon>
        <taxon>Actinomycetes</taxon>
        <taxon>Catenulisporales</taxon>
        <taxon>Catenulisporaceae</taxon>
        <taxon>Catenulispora</taxon>
    </lineage>
</organism>
<keyword evidence="3 6" id="KW-0378">Hydrolase</keyword>
<keyword evidence="7" id="KW-1185">Reference proteome</keyword>
<dbReference type="EMBL" id="JAAFYZ010000085">
    <property type="protein sequence ID" value="MBS2549912.1"/>
    <property type="molecule type" value="Genomic_DNA"/>
</dbReference>
<sequence length="492" mass="52572">MISSRALRPILIGLSCLSVVVVAVPTASATQPVNPYGALGAQPVDWQVCGQAPVTYCADINAPMDWYDLSKGTISIHITKVASTGGAARRGILLVDPGGPGSDGSALAANTAKTEPDLLNAYDIVGFAPRGVAPSTTLDCGIDWSEYTPVADERDRSAATTAQQLADARLVGQSCGAAPLAPYITTDQTIRDMDLIRAVLGAPKVNYLGFSYGTWLGAWYAAAFKSRADRFVLDSNMDWRRTIKDDYVDAWAQGFNRRFEVQFLPWLARHDDLYGFGTTTDEVQASWDALRVAVAGQGRASSLDVLQAQALYNSNGWPQWAGVLKTLRADPSQATKLLPAVRVPTGKAASGAYWAVTCADTPWSHDPSYWVAEGDQLGAAYPLVGAESTEEPCAFYPYTSQHPVLPGADNLPAMLMVQDEYDPATPIEGALEAAQESHQAMVFVRDGGNHIAYDTGNACVDAHVNDYLLNGGAPTSAVCEAMPLPLDDRVYS</sequence>
<name>A0ABS5KV31_9ACTN</name>
<reference evidence="6 7" key="1">
    <citation type="submission" date="2020-02" db="EMBL/GenBank/DDBJ databases">
        <title>Acidophilic actinobacteria isolated from forest soil.</title>
        <authorList>
            <person name="Golinska P."/>
        </authorList>
    </citation>
    <scope>NUCLEOTIDE SEQUENCE [LARGE SCALE GENOMIC DNA]</scope>
    <source>
        <strain evidence="6 7">NL8</strain>
    </source>
</reference>
<dbReference type="Pfam" id="PF08386">
    <property type="entry name" value="Abhydrolase_4"/>
    <property type="match status" value="1"/>
</dbReference>
<evidence type="ECO:0000256" key="4">
    <source>
        <dbReference type="SAM" id="SignalP"/>
    </source>
</evidence>
<comment type="similarity">
    <text evidence="1">Belongs to the peptidase S33 family.</text>
</comment>
<evidence type="ECO:0000313" key="7">
    <source>
        <dbReference type="Proteomes" id="UP000730482"/>
    </source>
</evidence>
<dbReference type="RefSeq" id="WP_212011744.1">
    <property type="nucleotide sequence ID" value="NZ_JAAFYZ010000085.1"/>
</dbReference>
<dbReference type="PANTHER" id="PTHR43248">
    <property type="entry name" value="2-SUCCINYL-6-HYDROXY-2,4-CYCLOHEXADIENE-1-CARBOXYLATE SYNTHASE"/>
    <property type="match status" value="1"/>
</dbReference>
<dbReference type="InterPro" id="IPR029058">
    <property type="entry name" value="AB_hydrolase_fold"/>
</dbReference>
<evidence type="ECO:0000256" key="3">
    <source>
        <dbReference type="ARBA" id="ARBA00022801"/>
    </source>
</evidence>
<dbReference type="InterPro" id="IPR013595">
    <property type="entry name" value="Pept_S33_TAP-like_C"/>
</dbReference>
<feature type="chain" id="PRO_5046744884" evidence="4">
    <location>
        <begin position="30"/>
        <end position="492"/>
    </location>
</feature>
<accession>A0ABS5KV31</accession>
<feature type="domain" description="Peptidase S33 tripeptidyl aminopeptidase-like C-terminal" evidence="5">
    <location>
        <begin position="382"/>
        <end position="476"/>
    </location>
</feature>
<proteinExistence type="inferred from homology"/>
<dbReference type="Proteomes" id="UP000730482">
    <property type="component" value="Unassembled WGS sequence"/>
</dbReference>
<dbReference type="InterPro" id="IPR051601">
    <property type="entry name" value="Serine_prot/Carboxylest_S33"/>
</dbReference>
<dbReference type="Gene3D" id="3.40.50.1820">
    <property type="entry name" value="alpha/beta hydrolase"/>
    <property type="match status" value="1"/>
</dbReference>
<protein>
    <submittedName>
        <fullName evidence="6">Alpha/beta fold hydrolase</fullName>
    </submittedName>
</protein>
<keyword evidence="2 4" id="KW-0732">Signal</keyword>
<evidence type="ECO:0000256" key="2">
    <source>
        <dbReference type="ARBA" id="ARBA00022729"/>
    </source>
</evidence>
<gene>
    <name evidence="6" type="ORF">KGQ19_23890</name>
</gene>
<dbReference type="GO" id="GO:0016787">
    <property type="term" value="F:hydrolase activity"/>
    <property type="evidence" value="ECO:0007669"/>
    <property type="project" value="UniProtKB-KW"/>
</dbReference>
<evidence type="ECO:0000259" key="5">
    <source>
        <dbReference type="Pfam" id="PF08386"/>
    </source>
</evidence>
<dbReference type="SUPFAM" id="SSF53474">
    <property type="entry name" value="alpha/beta-Hydrolases"/>
    <property type="match status" value="1"/>
</dbReference>
<comment type="caution">
    <text evidence="6">The sequence shown here is derived from an EMBL/GenBank/DDBJ whole genome shotgun (WGS) entry which is preliminary data.</text>
</comment>